<proteinExistence type="predicted"/>
<sequence>MLLISNSKTDEIRVEVRTMKILGGIPAPSNFGDDWKRRTQGCWVVFLLLQTLEKIGNVVLRDGKRADCDVGPWRGAASC</sequence>
<dbReference type="EMBL" id="CM010717">
    <property type="protein sequence ID" value="RZC56317.1"/>
    <property type="molecule type" value="Genomic_DNA"/>
</dbReference>
<protein>
    <submittedName>
        <fullName evidence="1">Uncharacterized protein</fullName>
    </submittedName>
</protein>
<organism evidence="1 2">
    <name type="scientific">Papaver somniferum</name>
    <name type="common">Opium poppy</name>
    <dbReference type="NCBI Taxonomy" id="3469"/>
    <lineage>
        <taxon>Eukaryota</taxon>
        <taxon>Viridiplantae</taxon>
        <taxon>Streptophyta</taxon>
        <taxon>Embryophyta</taxon>
        <taxon>Tracheophyta</taxon>
        <taxon>Spermatophyta</taxon>
        <taxon>Magnoliopsida</taxon>
        <taxon>Ranunculales</taxon>
        <taxon>Papaveraceae</taxon>
        <taxon>Papaveroideae</taxon>
        <taxon>Papaver</taxon>
    </lineage>
</organism>
<name>A0A4Y7J668_PAPSO</name>
<gene>
    <name evidence="1" type="ORF">C5167_015172</name>
</gene>
<evidence type="ECO:0000313" key="2">
    <source>
        <dbReference type="Proteomes" id="UP000316621"/>
    </source>
</evidence>
<dbReference type="Proteomes" id="UP000316621">
    <property type="component" value="Chromosome 3"/>
</dbReference>
<evidence type="ECO:0000313" key="1">
    <source>
        <dbReference type="EMBL" id="RZC56317.1"/>
    </source>
</evidence>
<accession>A0A4Y7J668</accession>
<dbReference type="Gramene" id="RZC56317">
    <property type="protein sequence ID" value="RZC56317"/>
    <property type="gene ID" value="C5167_015172"/>
</dbReference>
<dbReference type="AlphaFoldDB" id="A0A4Y7J668"/>
<keyword evidence="2" id="KW-1185">Reference proteome</keyword>
<reference evidence="1 2" key="1">
    <citation type="journal article" date="2018" name="Science">
        <title>The opium poppy genome and morphinan production.</title>
        <authorList>
            <person name="Guo L."/>
            <person name="Winzer T."/>
            <person name="Yang X."/>
            <person name="Li Y."/>
            <person name="Ning Z."/>
            <person name="He Z."/>
            <person name="Teodor R."/>
            <person name="Lu Y."/>
            <person name="Bowser T.A."/>
            <person name="Graham I.A."/>
            <person name="Ye K."/>
        </authorList>
    </citation>
    <scope>NUCLEOTIDE SEQUENCE [LARGE SCALE GENOMIC DNA]</scope>
    <source>
        <strain evidence="2">cv. HN1</strain>
        <tissue evidence="1">Leaves</tissue>
    </source>
</reference>